<dbReference type="CDD" id="cd06257">
    <property type="entry name" value="DnaJ"/>
    <property type="match status" value="1"/>
</dbReference>
<gene>
    <name evidence="2" type="ORF">EQU50_00105</name>
</gene>
<dbReference type="SUPFAM" id="SSF46565">
    <property type="entry name" value="Chaperone J-domain"/>
    <property type="match status" value="1"/>
</dbReference>
<evidence type="ECO:0000313" key="3">
    <source>
        <dbReference type="Proteomes" id="UP000293550"/>
    </source>
</evidence>
<dbReference type="InterPro" id="IPR036869">
    <property type="entry name" value="J_dom_sf"/>
</dbReference>
<accession>A0A4V2E020</accession>
<reference evidence="2 3" key="1">
    <citation type="submission" date="2018-10" db="EMBL/GenBank/DDBJ databases">
        <title>An updated phylogeny of the Alphaproteobacteria reveals that the parasitic Rickettsiales and Holosporales have independent origins.</title>
        <authorList>
            <person name="Munoz-Gomez S.A."/>
            <person name="Hess S."/>
            <person name="Burger G."/>
            <person name="Lang B.F."/>
            <person name="Susko E."/>
            <person name="Slamovits C.H."/>
            <person name="Roger A.J."/>
        </authorList>
    </citation>
    <scope>NUCLEOTIDE SEQUENCE [LARGE SCALE GENOMIC DNA]</scope>
    <source>
        <strain evidence="2">HOLO01</strain>
    </source>
</reference>
<evidence type="ECO:0000313" key="2">
    <source>
        <dbReference type="EMBL" id="RZI47027.1"/>
    </source>
</evidence>
<dbReference type="RefSeq" id="WP_130153140.1">
    <property type="nucleotide sequence ID" value="NZ_SCFB01000001.1"/>
</dbReference>
<sequence length="196" mass="22992">MKFTLFTKRKVPKTIPSRMCEAINCPKPADYRAPKKDGTSDPQQAETWHWFCLNHVKIYNQSWNYFSEMSEAEVIDTWRKDMTWERPSWPLGGWHGKQWKTYQSRPSEQGFADPFGLFDQAINQPSPLKSPLTADEQQATKTLDLNFPFTFKQLQATYRDKVKKFHPDVNQGCLKAEETFKKINHAYSILKNHTID</sequence>
<dbReference type="PROSITE" id="PS50076">
    <property type="entry name" value="DNAJ_2"/>
    <property type="match status" value="1"/>
</dbReference>
<dbReference type="AlphaFoldDB" id="A0A4V2E020"/>
<evidence type="ECO:0000259" key="1">
    <source>
        <dbReference type="PROSITE" id="PS50076"/>
    </source>
</evidence>
<comment type="caution">
    <text evidence="2">The sequence shown here is derived from an EMBL/GenBank/DDBJ whole genome shotgun (WGS) entry which is preliminary data.</text>
</comment>
<dbReference type="Pfam" id="PF00226">
    <property type="entry name" value="DnaJ"/>
    <property type="match status" value="1"/>
</dbReference>
<dbReference type="OrthoDB" id="9786294at2"/>
<dbReference type="EMBL" id="SCFB01000001">
    <property type="protein sequence ID" value="RZI47027.1"/>
    <property type="molecule type" value="Genomic_DNA"/>
</dbReference>
<feature type="domain" description="J" evidence="1">
    <location>
        <begin position="138"/>
        <end position="195"/>
    </location>
</feature>
<proteinExistence type="predicted"/>
<name>A0A4V2E020_9PROT</name>
<dbReference type="PRINTS" id="PR00625">
    <property type="entry name" value="JDOMAIN"/>
</dbReference>
<dbReference type="Proteomes" id="UP000293550">
    <property type="component" value="Unassembled WGS sequence"/>
</dbReference>
<organism evidence="2 3">
    <name type="scientific">Candidatus Finniella inopinata</name>
    <dbReference type="NCBI Taxonomy" id="1696036"/>
    <lineage>
        <taxon>Bacteria</taxon>
        <taxon>Pseudomonadati</taxon>
        <taxon>Pseudomonadota</taxon>
        <taxon>Alphaproteobacteria</taxon>
        <taxon>Holosporales</taxon>
        <taxon>Candidatus Paracaedibacteraceae</taxon>
        <taxon>Candidatus Finniella</taxon>
    </lineage>
</organism>
<keyword evidence="3" id="KW-1185">Reference proteome</keyword>
<protein>
    <submittedName>
        <fullName evidence="2">Molecular chaperone DnaJ</fullName>
    </submittedName>
</protein>
<dbReference type="SMART" id="SM00271">
    <property type="entry name" value="DnaJ"/>
    <property type="match status" value="1"/>
</dbReference>
<dbReference type="InterPro" id="IPR001623">
    <property type="entry name" value="DnaJ_domain"/>
</dbReference>
<dbReference type="Gene3D" id="1.10.287.110">
    <property type="entry name" value="DnaJ domain"/>
    <property type="match status" value="1"/>
</dbReference>